<dbReference type="Proteomes" id="UP000663829">
    <property type="component" value="Unassembled WGS sequence"/>
</dbReference>
<evidence type="ECO:0000259" key="4">
    <source>
        <dbReference type="Pfam" id="PF06268"/>
    </source>
</evidence>
<name>A0A815I9R0_9BILA</name>
<dbReference type="PANTHER" id="PTHR33351">
    <property type="entry name" value="HISACTOPHILIN-1-RELATED"/>
    <property type="match status" value="1"/>
</dbReference>
<dbReference type="GO" id="GO:0015629">
    <property type="term" value="C:actin cytoskeleton"/>
    <property type="evidence" value="ECO:0007669"/>
    <property type="project" value="TreeGrafter"/>
</dbReference>
<dbReference type="InterPro" id="IPR008999">
    <property type="entry name" value="Actin-crosslinking"/>
</dbReference>
<dbReference type="SUPFAM" id="SSF50405">
    <property type="entry name" value="Actin-crosslinking proteins"/>
    <property type="match status" value="1"/>
</dbReference>
<dbReference type="Gene3D" id="2.80.10.50">
    <property type="match status" value="1"/>
</dbReference>
<dbReference type="InterPro" id="IPR052883">
    <property type="entry name" value="Hisactophilin"/>
</dbReference>
<comment type="subcellular location">
    <subcellularLocation>
        <location evidence="1">Cytoplasm</location>
    </subcellularLocation>
</comment>
<comment type="caution">
    <text evidence="5">The sequence shown here is derived from an EMBL/GenBank/DDBJ whole genome shotgun (WGS) entry which is preliminary data.</text>
</comment>
<evidence type="ECO:0000313" key="6">
    <source>
        <dbReference type="EMBL" id="CAF4243213.1"/>
    </source>
</evidence>
<dbReference type="Proteomes" id="UP000681722">
    <property type="component" value="Unassembled WGS sequence"/>
</dbReference>
<dbReference type="EMBL" id="CAJOBC010071204">
    <property type="protein sequence ID" value="CAF4243213.1"/>
    <property type="molecule type" value="Genomic_DNA"/>
</dbReference>
<reference evidence="5" key="1">
    <citation type="submission" date="2021-02" db="EMBL/GenBank/DDBJ databases">
        <authorList>
            <person name="Nowell W R."/>
        </authorList>
    </citation>
    <scope>NUCLEOTIDE SEQUENCE</scope>
</reference>
<dbReference type="AlphaFoldDB" id="A0A815I9R0"/>
<dbReference type="PANTHER" id="PTHR33351:SF1">
    <property type="entry name" value="IG-LIKE DOMAIN-CONTAINING PROTEIN-RELATED"/>
    <property type="match status" value="1"/>
</dbReference>
<evidence type="ECO:0000313" key="7">
    <source>
        <dbReference type="Proteomes" id="UP000663829"/>
    </source>
</evidence>
<dbReference type="OrthoDB" id="9981786at2759"/>
<gene>
    <name evidence="5" type="ORF">GPM918_LOCUS31481</name>
    <name evidence="6" type="ORF">SRO942_LOCUS32126</name>
</gene>
<evidence type="ECO:0000256" key="1">
    <source>
        <dbReference type="ARBA" id="ARBA00004496"/>
    </source>
</evidence>
<evidence type="ECO:0000256" key="2">
    <source>
        <dbReference type="ARBA" id="ARBA00022490"/>
    </source>
</evidence>
<sequence length="147" mass="17303">MYDSYSNQDFDPSDQYYIKAFHGRYIAAHPDGLLVTDDDDIKHHDIQWRIIPCDNNRVALQIVKHQKYLSTEDHGTVRCFDDNVNNDSLWEMKQLENGKYAFRSCYGRWLNATGMTDDNPPETQPHLFANKEHHHQHAQFDVIPVKQ</sequence>
<dbReference type="InterPro" id="IPR022768">
    <property type="entry name" value="Fascin-like_dom"/>
</dbReference>
<dbReference type="EMBL" id="CAJNOQ010015521">
    <property type="protein sequence ID" value="CAF1363102.1"/>
    <property type="molecule type" value="Genomic_DNA"/>
</dbReference>
<dbReference type="GO" id="GO:0030041">
    <property type="term" value="P:actin filament polymerization"/>
    <property type="evidence" value="ECO:0007669"/>
    <property type="project" value="TreeGrafter"/>
</dbReference>
<accession>A0A815I9R0</accession>
<protein>
    <recommendedName>
        <fullName evidence="4">Fascin-like domain-containing protein</fullName>
    </recommendedName>
</protein>
<dbReference type="GO" id="GO:0051015">
    <property type="term" value="F:actin filament binding"/>
    <property type="evidence" value="ECO:0007669"/>
    <property type="project" value="InterPro"/>
</dbReference>
<evidence type="ECO:0000313" key="5">
    <source>
        <dbReference type="EMBL" id="CAF1363102.1"/>
    </source>
</evidence>
<dbReference type="Pfam" id="PF06268">
    <property type="entry name" value="Fascin"/>
    <property type="match status" value="1"/>
</dbReference>
<organism evidence="5 7">
    <name type="scientific">Didymodactylos carnosus</name>
    <dbReference type="NCBI Taxonomy" id="1234261"/>
    <lineage>
        <taxon>Eukaryota</taxon>
        <taxon>Metazoa</taxon>
        <taxon>Spiralia</taxon>
        <taxon>Gnathifera</taxon>
        <taxon>Rotifera</taxon>
        <taxon>Eurotatoria</taxon>
        <taxon>Bdelloidea</taxon>
        <taxon>Philodinida</taxon>
        <taxon>Philodinidae</taxon>
        <taxon>Didymodactylos</taxon>
    </lineage>
</organism>
<dbReference type="GO" id="GO:0030674">
    <property type="term" value="F:protein-macromolecule adaptor activity"/>
    <property type="evidence" value="ECO:0007669"/>
    <property type="project" value="InterPro"/>
</dbReference>
<keyword evidence="7" id="KW-1185">Reference proteome</keyword>
<feature type="domain" description="Fascin-like" evidence="4">
    <location>
        <begin position="12"/>
        <end position="92"/>
    </location>
</feature>
<proteinExistence type="predicted"/>
<dbReference type="CDD" id="cd00257">
    <property type="entry name" value="beta-trefoil_FSCN-like"/>
    <property type="match status" value="1"/>
</dbReference>
<dbReference type="GO" id="GO:0005737">
    <property type="term" value="C:cytoplasm"/>
    <property type="evidence" value="ECO:0007669"/>
    <property type="project" value="UniProtKB-SubCell"/>
</dbReference>
<evidence type="ECO:0000256" key="3">
    <source>
        <dbReference type="ARBA" id="ARBA00023203"/>
    </source>
</evidence>
<keyword evidence="3" id="KW-0009">Actin-binding</keyword>
<keyword evidence="2" id="KW-0963">Cytoplasm</keyword>